<dbReference type="SMART" id="SM00176">
    <property type="entry name" value="RAN"/>
    <property type="match status" value="1"/>
</dbReference>
<evidence type="ECO:0000313" key="6">
    <source>
        <dbReference type="EMBL" id="CAG9328234.1"/>
    </source>
</evidence>
<dbReference type="FunFam" id="3.40.50.300:FF:001129">
    <property type="entry name" value="ras-related protein Rab-44 isoform X2"/>
    <property type="match status" value="1"/>
</dbReference>
<keyword evidence="3" id="KW-0342">GTP-binding</keyword>
<dbReference type="Proteomes" id="UP001162131">
    <property type="component" value="Unassembled WGS sequence"/>
</dbReference>
<evidence type="ECO:0000313" key="7">
    <source>
        <dbReference type="Proteomes" id="UP001162131"/>
    </source>
</evidence>
<gene>
    <name evidence="6" type="ORF">BSTOLATCC_MIC45689</name>
</gene>
<keyword evidence="4" id="KW-0449">Lipoprotein</keyword>
<dbReference type="InterPro" id="IPR027417">
    <property type="entry name" value="P-loop_NTPase"/>
</dbReference>
<evidence type="ECO:0000256" key="4">
    <source>
        <dbReference type="ARBA" id="ARBA00023288"/>
    </source>
</evidence>
<dbReference type="AlphaFoldDB" id="A0AAU9JUU5"/>
<dbReference type="Gene3D" id="3.40.50.300">
    <property type="entry name" value="P-loop containing nucleotide triphosphate hydrolases"/>
    <property type="match status" value="1"/>
</dbReference>
<dbReference type="SMART" id="SM00174">
    <property type="entry name" value="RHO"/>
    <property type="match status" value="1"/>
</dbReference>
<dbReference type="Pfam" id="PF00071">
    <property type="entry name" value="Ras"/>
    <property type="match status" value="1"/>
</dbReference>
<dbReference type="PROSITE" id="PS51420">
    <property type="entry name" value="RHO"/>
    <property type="match status" value="1"/>
</dbReference>
<dbReference type="PRINTS" id="PR00449">
    <property type="entry name" value="RASTRNSFRMNG"/>
</dbReference>
<dbReference type="InterPro" id="IPR050305">
    <property type="entry name" value="Small_GTPase_Rab"/>
</dbReference>
<evidence type="ECO:0000256" key="2">
    <source>
        <dbReference type="ARBA" id="ARBA00022741"/>
    </source>
</evidence>
<dbReference type="SMART" id="SM00177">
    <property type="entry name" value="ARF"/>
    <property type="match status" value="1"/>
</dbReference>
<comment type="caution">
    <text evidence="6">The sequence shown here is derived from an EMBL/GenBank/DDBJ whole genome shotgun (WGS) entry which is preliminary data.</text>
</comment>
<evidence type="ECO:0000256" key="1">
    <source>
        <dbReference type="ARBA" id="ARBA00006270"/>
    </source>
</evidence>
<organism evidence="6 7">
    <name type="scientific">Blepharisma stoltei</name>
    <dbReference type="NCBI Taxonomy" id="1481888"/>
    <lineage>
        <taxon>Eukaryota</taxon>
        <taxon>Sar</taxon>
        <taxon>Alveolata</taxon>
        <taxon>Ciliophora</taxon>
        <taxon>Postciliodesmatophora</taxon>
        <taxon>Heterotrichea</taxon>
        <taxon>Heterotrichida</taxon>
        <taxon>Blepharismidae</taxon>
        <taxon>Blepharisma</taxon>
    </lineage>
</organism>
<protein>
    <submittedName>
        <fullName evidence="6">Uncharacterized protein</fullName>
    </submittedName>
</protein>
<evidence type="ECO:0000256" key="3">
    <source>
        <dbReference type="ARBA" id="ARBA00023134"/>
    </source>
</evidence>
<dbReference type="EMBL" id="CAJZBQ010000045">
    <property type="protein sequence ID" value="CAG9328234.1"/>
    <property type="molecule type" value="Genomic_DNA"/>
</dbReference>
<keyword evidence="7" id="KW-1185">Reference proteome</keyword>
<accession>A0AAU9JUU5</accession>
<dbReference type="PROSITE" id="PS51419">
    <property type="entry name" value="RAB"/>
    <property type="match status" value="1"/>
</dbReference>
<proteinExistence type="inferred from homology"/>
<sequence length="194" mass="22055">MQEDKKDGLFKIVIIGDSGVGKSCLLARYTYEQFDEAHIVTIGVDFQIRTLNVDGKNIMLQIWDTAGQERFRTIITGYYRNADGVIFVFDKTNRESFNHIDDWVKEVDKFSGTCMARILVGSKSDMPGGVSKEEAEEKANKFGFKYVESSAKKNYQVDLIFESIAKSLIQIQDKPKRESTRLSKAPAKKKKKCC</sequence>
<dbReference type="SMART" id="SM00173">
    <property type="entry name" value="RAS"/>
    <property type="match status" value="1"/>
</dbReference>
<evidence type="ECO:0000256" key="5">
    <source>
        <dbReference type="SAM" id="MobiDB-lite"/>
    </source>
</evidence>
<name>A0AAU9JUU5_9CILI</name>
<dbReference type="PROSITE" id="PS51421">
    <property type="entry name" value="RAS"/>
    <property type="match status" value="1"/>
</dbReference>
<dbReference type="GO" id="GO:0003924">
    <property type="term" value="F:GTPase activity"/>
    <property type="evidence" value="ECO:0007669"/>
    <property type="project" value="InterPro"/>
</dbReference>
<comment type="similarity">
    <text evidence="1">Belongs to the small GTPase superfamily. Rab family.</text>
</comment>
<dbReference type="InterPro" id="IPR005225">
    <property type="entry name" value="Small_GTP-bd"/>
</dbReference>
<dbReference type="NCBIfam" id="TIGR00231">
    <property type="entry name" value="small_GTP"/>
    <property type="match status" value="1"/>
</dbReference>
<dbReference type="SMART" id="SM00175">
    <property type="entry name" value="RAB"/>
    <property type="match status" value="1"/>
</dbReference>
<feature type="region of interest" description="Disordered" evidence="5">
    <location>
        <begin position="173"/>
        <end position="194"/>
    </location>
</feature>
<dbReference type="InterPro" id="IPR001806">
    <property type="entry name" value="Small_GTPase"/>
</dbReference>
<dbReference type="GO" id="GO:0005525">
    <property type="term" value="F:GTP binding"/>
    <property type="evidence" value="ECO:0007669"/>
    <property type="project" value="UniProtKB-KW"/>
</dbReference>
<reference evidence="6" key="1">
    <citation type="submission" date="2021-09" db="EMBL/GenBank/DDBJ databases">
        <authorList>
            <consortium name="AG Swart"/>
            <person name="Singh M."/>
            <person name="Singh A."/>
            <person name="Seah K."/>
            <person name="Emmerich C."/>
        </authorList>
    </citation>
    <scope>NUCLEOTIDE SEQUENCE</scope>
    <source>
        <strain evidence="6">ATCC30299</strain>
    </source>
</reference>
<dbReference type="PANTHER" id="PTHR47980">
    <property type="entry name" value="LD44762P"/>
    <property type="match status" value="1"/>
</dbReference>
<dbReference type="SUPFAM" id="SSF52540">
    <property type="entry name" value="P-loop containing nucleoside triphosphate hydrolases"/>
    <property type="match status" value="1"/>
</dbReference>
<keyword evidence="2" id="KW-0547">Nucleotide-binding</keyword>
<dbReference type="CDD" id="cd00154">
    <property type="entry name" value="Rab"/>
    <property type="match status" value="1"/>
</dbReference>